<accession>A0A839GS03</accession>
<feature type="domain" description="PorZ N-terminal beta-propeller" evidence="2">
    <location>
        <begin position="53"/>
        <end position="210"/>
    </location>
</feature>
<dbReference type="AlphaFoldDB" id="A0A839GS03"/>
<evidence type="ECO:0000313" key="4">
    <source>
        <dbReference type="Proteomes" id="UP000563094"/>
    </source>
</evidence>
<comment type="caution">
    <text evidence="3">The sequence shown here is derived from an EMBL/GenBank/DDBJ whole genome shotgun (WGS) entry which is preliminary data.</text>
</comment>
<dbReference type="EMBL" id="JACJIQ010000004">
    <property type="protein sequence ID" value="MBA9076611.1"/>
    <property type="molecule type" value="Genomic_DNA"/>
</dbReference>
<dbReference type="Pfam" id="PF07494">
    <property type="entry name" value="Reg_prop"/>
    <property type="match status" value="1"/>
</dbReference>
<keyword evidence="1" id="KW-0732">Signal</keyword>
<feature type="signal peptide" evidence="1">
    <location>
        <begin position="1"/>
        <end position="24"/>
    </location>
</feature>
<dbReference type="Gene3D" id="2.130.10.10">
    <property type="entry name" value="YVTN repeat-like/Quinoprotein amine dehydrogenase"/>
    <property type="match status" value="2"/>
</dbReference>
<dbReference type="InterPro" id="IPR048954">
    <property type="entry name" value="PorZ_N"/>
</dbReference>
<keyword evidence="4" id="KW-1185">Reference proteome</keyword>
<proteinExistence type="predicted"/>
<name>A0A839GS03_9BACT</name>
<evidence type="ECO:0000259" key="2">
    <source>
        <dbReference type="Pfam" id="PF21544"/>
    </source>
</evidence>
<feature type="chain" id="PRO_5032698214" evidence="1">
    <location>
        <begin position="25"/>
        <end position="770"/>
    </location>
</feature>
<dbReference type="Pfam" id="PF21544">
    <property type="entry name" value="PorZ_N_b_propeller"/>
    <property type="match status" value="1"/>
</dbReference>
<organism evidence="3 4">
    <name type="scientific">Rufibacter quisquiliarum</name>
    <dbReference type="NCBI Taxonomy" id="1549639"/>
    <lineage>
        <taxon>Bacteria</taxon>
        <taxon>Pseudomonadati</taxon>
        <taxon>Bacteroidota</taxon>
        <taxon>Cytophagia</taxon>
        <taxon>Cytophagales</taxon>
        <taxon>Hymenobacteraceae</taxon>
        <taxon>Rufibacter</taxon>
    </lineage>
</organism>
<protein>
    <submittedName>
        <fullName evidence="3">Ligand-binding sensor domain-containing protein</fullName>
    </submittedName>
</protein>
<reference evidence="3 4" key="1">
    <citation type="submission" date="2020-08" db="EMBL/GenBank/DDBJ databases">
        <title>Genomic Encyclopedia of Type Strains, Phase IV (KMG-IV): sequencing the most valuable type-strain genomes for metagenomic binning, comparative biology and taxonomic classification.</title>
        <authorList>
            <person name="Goeker M."/>
        </authorList>
    </citation>
    <scope>NUCLEOTIDE SEQUENCE [LARGE SCALE GENOMIC DNA]</scope>
    <source>
        <strain evidence="3 4">DSM 29854</strain>
    </source>
</reference>
<dbReference type="SUPFAM" id="SSF63829">
    <property type="entry name" value="Calcium-dependent phosphotriesterase"/>
    <property type="match status" value="1"/>
</dbReference>
<dbReference type="InterPro" id="IPR011110">
    <property type="entry name" value="Reg_prop"/>
</dbReference>
<gene>
    <name evidence="3" type="ORF">FHS90_001317</name>
</gene>
<dbReference type="InterPro" id="IPR015943">
    <property type="entry name" value="WD40/YVTN_repeat-like_dom_sf"/>
</dbReference>
<dbReference type="Proteomes" id="UP000563094">
    <property type="component" value="Unassembled WGS sequence"/>
</dbReference>
<sequence length="770" mass="82647">MMATSFSRFVFTLACLLGSFWAVAQSTGLPLGGWQVHVPHNRAKAIAETPNAIYCATEDGFFRLVKAGNALQVLSRNDGFSDVNLSTVKYDSVTATLIVAYENTNLDLVREGKVVNLTELLRKSMPGVKVIHHLSTHEKKAYLATSFGLVVLDLVKLEIKDTYSNLGEQGELVEVFSSAVLNDSLYITTSRGVMGARLSSTNLLDYKSWRRFGPAQGLPSGVGASGSKTIAALGGSVYVGVNERGVYRFNGVVWCKASFSTSDNQFQSMESNGRRLVIASTREVVEVTAAGQVTVKADPLLQDLRMAIPAREGGQWAASYQNGLVRVSASAIEAFMPNGPAYVEVFGVYAEPTAFTVLGGGYSQAYLQRGSMTGFYQLQNGQWKNYSGNISQQIPRNLRDLVAAIRNPVTGKFYIAAYGLGLLEWNGDEVTLYNNANSPLLSSLYPQDREYIRVTGLAVDPAGSLWLVNRNQQPNSPGIFELKPDGTWTAHTLRGFGLGSNLDKILVDDMGYKWVTTSTNASGAGLVVYDDVTGDYKYIGSGGTGGLPSAQVFSLALDQNGDVWVGTGNGVAVFTSSADLFTAAYAGAYLPIYERRPLLQGQIIRSIAVDGGNRKWIGTDTGLWLFNETGEELISNFTTRNSPLPSDKIIGISINHATGEVLVGTEGGVAIYRGTATKTETLKDNCLQVFPNPVRIGFTGSIGISGVPDNGWVKITDIAGVLVYEGKPAGGTFAWNGLDYKGRKAKPGVYLVMAASSDGGQTCVTKVVIQ</sequence>
<dbReference type="RefSeq" id="WP_182512401.1">
    <property type="nucleotide sequence ID" value="NZ_JACJIQ010000004.1"/>
</dbReference>
<evidence type="ECO:0000256" key="1">
    <source>
        <dbReference type="SAM" id="SignalP"/>
    </source>
</evidence>
<dbReference type="SUPFAM" id="SSF101898">
    <property type="entry name" value="NHL repeat"/>
    <property type="match status" value="1"/>
</dbReference>
<evidence type="ECO:0000313" key="3">
    <source>
        <dbReference type="EMBL" id="MBA9076611.1"/>
    </source>
</evidence>